<keyword evidence="2" id="KW-0378">Hydrolase</keyword>
<dbReference type="Proteomes" id="UP000481030">
    <property type="component" value="Unassembled WGS sequence"/>
</dbReference>
<evidence type="ECO:0000313" key="3">
    <source>
        <dbReference type="Proteomes" id="UP000481030"/>
    </source>
</evidence>
<dbReference type="InterPro" id="IPR003615">
    <property type="entry name" value="HNH_nuc"/>
</dbReference>
<keyword evidence="2" id="KW-0255">Endonuclease</keyword>
<proteinExistence type="predicted"/>
<dbReference type="AlphaFoldDB" id="A0A6L3V896"/>
<keyword evidence="2" id="KW-0540">Nuclease</keyword>
<dbReference type="GO" id="GO:0004519">
    <property type="term" value="F:endonuclease activity"/>
    <property type="evidence" value="ECO:0007669"/>
    <property type="project" value="UniProtKB-KW"/>
</dbReference>
<organism evidence="2 3">
    <name type="scientific">Cytobacillus depressus</name>
    <dbReference type="NCBI Taxonomy" id="1602942"/>
    <lineage>
        <taxon>Bacteria</taxon>
        <taxon>Bacillati</taxon>
        <taxon>Bacillota</taxon>
        <taxon>Bacilli</taxon>
        <taxon>Bacillales</taxon>
        <taxon>Bacillaceae</taxon>
        <taxon>Cytobacillus</taxon>
    </lineage>
</organism>
<dbReference type="SMART" id="SM00507">
    <property type="entry name" value="HNHc"/>
    <property type="match status" value="1"/>
</dbReference>
<comment type="caution">
    <text evidence="2">The sequence shown here is derived from an EMBL/GenBank/DDBJ whole genome shotgun (WGS) entry which is preliminary data.</text>
</comment>
<sequence length="109" mass="13232">MMEYKTKEQKKKFYNGSAWDELRQQALGRDNYECKECKRQGLVHVDSVKEEGERKKVELNVHHIKEIEHHPEFALELDNLETLCIYHHNLIHDKGFKPIKENKWNDEKW</sequence>
<dbReference type="RefSeq" id="WP_151534349.1">
    <property type="nucleotide sequence ID" value="NZ_WBOS01000002.1"/>
</dbReference>
<keyword evidence="3" id="KW-1185">Reference proteome</keyword>
<dbReference type="OrthoDB" id="9811997at2"/>
<dbReference type="Gene3D" id="1.10.30.50">
    <property type="match status" value="1"/>
</dbReference>
<evidence type="ECO:0000259" key="1">
    <source>
        <dbReference type="SMART" id="SM00507"/>
    </source>
</evidence>
<dbReference type="EMBL" id="WBOS01000002">
    <property type="protein sequence ID" value="KAB2337647.1"/>
    <property type="molecule type" value="Genomic_DNA"/>
</dbReference>
<protein>
    <submittedName>
        <fullName evidence="2">HNH endonuclease</fullName>
    </submittedName>
</protein>
<evidence type="ECO:0000313" key="2">
    <source>
        <dbReference type="EMBL" id="KAB2337647.1"/>
    </source>
</evidence>
<dbReference type="CDD" id="cd00085">
    <property type="entry name" value="HNHc"/>
    <property type="match status" value="1"/>
</dbReference>
<accession>A0A6L3V896</accession>
<gene>
    <name evidence="2" type="ORF">F7731_08615</name>
</gene>
<feature type="domain" description="HNH nuclease" evidence="1">
    <location>
        <begin position="21"/>
        <end position="89"/>
    </location>
</feature>
<name>A0A6L3V896_9BACI</name>
<reference evidence="2 3" key="1">
    <citation type="journal article" date="2016" name="Antonie Van Leeuwenhoek">
        <title>Bacillus depressus sp. nov., isolated from soil of a sunflower field.</title>
        <authorList>
            <person name="Wei X."/>
            <person name="Xin D."/>
            <person name="Xin Y."/>
            <person name="Zhang H."/>
            <person name="Wang T."/>
            <person name="Zhang J."/>
        </authorList>
    </citation>
    <scope>NUCLEOTIDE SEQUENCE [LARGE SCALE GENOMIC DNA]</scope>
    <source>
        <strain evidence="2 3">BZ1</strain>
    </source>
</reference>